<dbReference type="CDD" id="cd00059">
    <property type="entry name" value="FH_FOX"/>
    <property type="match status" value="1"/>
</dbReference>
<feature type="region of interest" description="Disordered" evidence="4">
    <location>
        <begin position="244"/>
        <end position="350"/>
    </location>
</feature>
<dbReference type="PANTHER" id="PTHR21712">
    <property type="entry name" value="PRE-RRNA-PROCESSING PROTEIN FHL1"/>
    <property type="match status" value="1"/>
</dbReference>
<feature type="compositionally biased region" description="Polar residues" evidence="4">
    <location>
        <begin position="1243"/>
        <end position="1253"/>
    </location>
</feature>
<name>A0A3D8SYM5_9HELO</name>
<dbReference type="InterPro" id="IPR045178">
    <property type="entry name" value="Fhl1/FHA1"/>
</dbReference>
<dbReference type="Gene3D" id="1.10.10.10">
    <property type="entry name" value="Winged helix-like DNA-binding domain superfamily/Winged helix DNA-binding domain"/>
    <property type="match status" value="1"/>
</dbReference>
<evidence type="ECO:0000313" key="7">
    <source>
        <dbReference type="Proteomes" id="UP000256328"/>
    </source>
</evidence>
<reference evidence="6 7" key="1">
    <citation type="journal article" date="2018" name="IMA Fungus">
        <title>IMA Genome-F 9: Draft genome sequence of Annulohypoxylon stygium, Aspergillus mulundensis, Berkeleyomyces basicola (syn. Thielaviopsis basicola), Ceratocystis smalleyi, two Cercospora beticola strains, Coleophoma cylindrospora, Fusarium fracticaudum, Phialophora cf. hyalina, and Morchella septimelata.</title>
        <authorList>
            <person name="Wingfield B.D."/>
            <person name="Bills G.F."/>
            <person name="Dong Y."/>
            <person name="Huang W."/>
            <person name="Nel W.J."/>
            <person name="Swalarsk-Parry B.S."/>
            <person name="Vaghefi N."/>
            <person name="Wilken P.M."/>
            <person name="An Z."/>
            <person name="de Beer Z.W."/>
            <person name="De Vos L."/>
            <person name="Chen L."/>
            <person name="Duong T.A."/>
            <person name="Gao Y."/>
            <person name="Hammerbacher A."/>
            <person name="Kikkert J.R."/>
            <person name="Li Y."/>
            <person name="Li H."/>
            <person name="Li K."/>
            <person name="Li Q."/>
            <person name="Liu X."/>
            <person name="Ma X."/>
            <person name="Naidoo K."/>
            <person name="Pethybridge S.J."/>
            <person name="Sun J."/>
            <person name="Steenkamp E.T."/>
            <person name="van der Nest M.A."/>
            <person name="van Wyk S."/>
            <person name="Wingfield M.J."/>
            <person name="Xiong C."/>
            <person name="Yue Q."/>
            <person name="Zhang X."/>
        </authorList>
    </citation>
    <scope>NUCLEOTIDE SEQUENCE [LARGE SCALE GENOMIC DNA]</scope>
    <source>
        <strain evidence="6 7">BP5796</strain>
    </source>
</reference>
<feature type="compositionally biased region" description="Basic and acidic residues" evidence="4">
    <location>
        <begin position="670"/>
        <end position="693"/>
    </location>
</feature>
<feature type="compositionally biased region" description="Basic residues" evidence="4">
    <location>
        <begin position="640"/>
        <end position="650"/>
    </location>
</feature>
<feature type="region of interest" description="Disordered" evidence="4">
    <location>
        <begin position="472"/>
        <end position="712"/>
    </location>
</feature>
<feature type="domain" description="Fork-head" evidence="5">
    <location>
        <begin position="715"/>
        <end position="803"/>
    </location>
</feature>
<evidence type="ECO:0000256" key="2">
    <source>
        <dbReference type="ARBA" id="ARBA00023242"/>
    </source>
</evidence>
<dbReference type="OrthoDB" id="5402974at2759"/>
<dbReference type="InterPro" id="IPR036388">
    <property type="entry name" value="WH-like_DNA-bd_sf"/>
</dbReference>
<dbReference type="EMBL" id="PDLN01000003">
    <property type="protein sequence ID" value="RDW91380.1"/>
    <property type="molecule type" value="Genomic_DNA"/>
</dbReference>
<feature type="region of interest" description="Disordered" evidence="4">
    <location>
        <begin position="844"/>
        <end position="888"/>
    </location>
</feature>
<evidence type="ECO:0000256" key="1">
    <source>
        <dbReference type="ARBA" id="ARBA00023125"/>
    </source>
</evidence>
<evidence type="ECO:0000259" key="5">
    <source>
        <dbReference type="PROSITE" id="PS50039"/>
    </source>
</evidence>
<feature type="compositionally biased region" description="Basic residues" evidence="4">
    <location>
        <begin position="296"/>
        <end position="309"/>
    </location>
</feature>
<feature type="compositionally biased region" description="Polar residues" evidence="4">
    <location>
        <begin position="1201"/>
        <end position="1225"/>
    </location>
</feature>
<feature type="compositionally biased region" description="Polar residues" evidence="4">
    <location>
        <begin position="1128"/>
        <end position="1141"/>
    </location>
</feature>
<dbReference type="InterPro" id="IPR036390">
    <property type="entry name" value="WH_DNA-bd_sf"/>
</dbReference>
<keyword evidence="7" id="KW-1185">Reference proteome</keyword>
<feature type="compositionally biased region" description="Basic and acidic residues" evidence="4">
    <location>
        <begin position="500"/>
        <end position="509"/>
    </location>
</feature>
<feature type="compositionally biased region" description="Basic and acidic residues" evidence="4">
    <location>
        <begin position="619"/>
        <end position="639"/>
    </location>
</feature>
<dbReference type="PROSITE" id="PS50039">
    <property type="entry name" value="FORK_HEAD_3"/>
    <property type="match status" value="1"/>
</dbReference>
<feature type="compositionally biased region" description="Low complexity" evidence="4">
    <location>
        <begin position="844"/>
        <end position="865"/>
    </location>
</feature>
<feature type="region of interest" description="Disordered" evidence="4">
    <location>
        <begin position="796"/>
        <end position="815"/>
    </location>
</feature>
<dbReference type="SUPFAM" id="SSF46785">
    <property type="entry name" value="Winged helix' DNA-binding domain"/>
    <property type="match status" value="1"/>
</dbReference>
<feature type="region of interest" description="Disordered" evidence="4">
    <location>
        <begin position="1115"/>
        <end position="1253"/>
    </location>
</feature>
<feature type="compositionally biased region" description="Basic and acidic residues" evidence="4">
    <location>
        <begin position="1229"/>
        <end position="1242"/>
    </location>
</feature>
<feature type="compositionally biased region" description="Low complexity" evidence="4">
    <location>
        <begin position="1191"/>
        <end position="1200"/>
    </location>
</feature>
<keyword evidence="1 3" id="KW-0238">DNA-binding</keyword>
<dbReference type="InterPro" id="IPR030456">
    <property type="entry name" value="TF_fork_head_CS_2"/>
</dbReference>
<dbReference type="PANTHER" id="PTHR21712:SF29">
    <property type="entry name" value="PRE-RRNA-PROCESSING PROTEIN FHL1"/>
    <property type="match status" value="1"/>
</dbReference>
<dbReference type="GO" id="GO:0060962">
    <property type="term" value="P:regulation of ribosomal protein gene transcription by RNA polymerase II"/>
    <property type="evidence" value="ECO:0007669"/>
    <property type="project" value="InterPro"/>
</dbReference>
<feature type="compositionally biased region" description="Acidic residues" evidence="4">
    <location>
        <begin position="490"/>
        <end position="499"/>
    </location>
</feature>
<comment type="subcellular location">
    <subcellularLocation>
        <location evidence="3">Nucleus</location>
    </subcellularLocation>
</comment>
<dbReference type="SMART" id="SM00339">
    <property type="entry name" value="FH"/>
    <property type="match status" value="1"/>
</dbReference>
<dbReference type="InterPro" id="IPR008984">
    <property type="entry name" value="SMAD_FHA_dom_sf"/>
</dbReference>
<evidence type="ECO:0000256" key="4">
    <source>
        <dbReference type="SAM" id="MobiDB-lite"/>
    </source>
</evidence>
<feature type="region of interest" description="Disordered" evidence="4">
    <location>
        <begin position="903"/>
        <end position="1035"/>
    </location>
</feature>
<accession>A0A3D8SYM5</accession>
<dbReference type="PROSITE" id="PS00658">
    <property type="entry name" value="FORK_HEAD_2"/>
    <property type="match status" value="1"/>
</dbReference>
<protein>
    <recommendedName>
        <fullName evidence="5">Fork-head domain-containing protein</fullName>
    </recommendedName>
</protein>
<dbReference type="SUPFAM" id="SSF49879">
    <property type="entry name" value="SMAD/FHA domain"/>
    <property type="match status" value="1"/>
</dbReference>
<comment type="caution">
    <text evidence="6">The sequence shown here is derived from an EMBL/GenBank/DDBJ whole genome shotgun (WGS) entry which is preliminary data.</text>
</comment>
<gene>
    <name evidence="6" type="ORF">BP5796_02545</name>
</gene>
<feature type="compositionally biased region" description="Basic and acidic residues" evidence="4">
    <location>
        <begin position="591"/>
        <end position="608"/>
    </location>
</feature>
<dbReference type="GO" id="GO:0005634">
    <property type="term" value="C:nucleus"/>
    <property type="evidence" value="ECO:0007669"/>
    <property type="project" value="UniProtKB-SubCell"/>
</dbReference>
<organism evidence="6 7">
    <name type="scientific">Coleophoma crateriformis</name>
    <dbReference type="NCBI Taxonomy" id="565419"/>
    <lineage>
        <taxon>Eukaryota</taxon>
        <taxon>Fungi</taxon>
        <taxon>Dikarya</taxon>
        <taxon>Ascomycota</taxon>
        <taxon>Pezizomycotina</taxon>
        <taxon>Leotiomycetes</taxon>
        <taxon>Helotiales</taxon>
        <taxon>Dermateaceae</taxon>
        <taxon>Coleophoma</taxon>
    </lineage>
</organism>
<evidence type="ECO:0000256" key="3">
    <source>
        <dbReference type="PROSITE-ProRule" id="PRU00089"/>
    </source>
</evidence>
<dbReference type="GO" id="GO:0043565">
    <property type="term" value="F:sequence-specific DNA binding"/>
    <property type="evidence" value="ECO:0007669"/>
    <property type="project" value="InterPro"/>
</dbReference>
<feature type="compositionally biased region" description="Acidic residues" evidence="4">
    <location>
        <begin position="510"/>
        <end position="540"/>
    </location>
</feature>
<keyword evidence="2 3" id="KW-0539">Nucleus</keyword>
<feature type="compositionally biased region" description="Basic residues" evidence="4">
    <location>
        <begin position="660"/>
        <end position="669"/>
    </location>
</feature>
<feature type="DNA-binding region" description="Fork-head" evidence="3">
    <location>
        <begin position="715"/>
        <end position="803"/>
    </location>
</feature>
<dbReference type="InterPro" id="IPR001766">
    <property type="entry name" value="Fork_head_dom"/>
</dbReference>
<proteinExistence type="predicted"/>
<feature type="compositionally biased region" description="Polar residues" evidence="4">
    <location>
        <begin position="998"/>
        <end position="1008"/>
    </location>
</feature>
<dbReference type="Pfam" id="PF00250">
    <property type="entry name" value="Forkhead"/>
    <property type="match status" value="1"/>
</dbReference>
<dbReference type="GO" id="GO:0003700">
    <property type="term" value="F:DNA-binding transcription factor activity"/>
    <property type="evidence" value="ECO:0007669"/>
    <property type="project" value="InterPro"/>
</dbReference>
<dbReference type="Proteomes" id="UP000256328">
    <property type="component" value="Unassembled WGS sequence"/>
</dbReference>
<dbReference type="AlphaFoldDB" id="A0A3D8SYM5"/>
<sequence>MAYPRPQDFTFHDEETPPVEELSLLRATAMTSPHAATTDVVAAMATTEINDTSQPREENQLPAVNAEHAAPKMEQEQKDEMVLASIPTAEEEVGQRSADEPAMNAPIQNQDISVPMEASIPDGANLIQDVQSGFPTNDVEQMAMNTLYGLQMQGVQSMFFDQPLNLPPVTLDSLPTLPMAMNDSLSDPYLDPSPYLADVDDTRISAYAKLEFDDGEFYMNTFSVILGRDLAAARAALRRDNEEAKRQMEEEMMAAEPKTPVRIKREGSRYTKSVVSESGGILRDGDDSDSDERARRKERKSRKASKRSKSTGSSSIQKSRRNSLAMPAGRITYQPQALPRRVAPETSGAVPVDPASLRPSPYDCPLVPIHPPVTTPHSGYKAISRQHVKIAFNVKKHLFEAIIIGRNGAFVDDVFCYHNDTIPLKSGSKLQIGGVVVRFVLPDIAVGETGAERKPAAEDHVVADRYSEGGKEMSFDFEETPRLGAQTADTSEDASDREDNEQRAVARGEQDEEEQEDDEDEDGEGYDHDEDADAEGEDEFESNHYSLTRSVEYEEDDAADEDARKLDPLLDATRPQKKRGPGRPPKNGIMSKREQQLAKKEALAREQAMKTVSQPSEPGQERREVREGEEVRLGKDGKPKNKVGRPRKHPRPDTPPIKTEKRKYTKRKPKDPADPNAKPEDGDEKKAKKEKPPKPPRSPSPTFNEADLTPEQLAKPQANYVTLIYEALSNSPAGQMSLPQIYRAIMRKYPFFVLKCNTNGWQSSVRHNLSQHDAFRKVERDGKGWMWAIVEGVPVEKEKKRRSPPPPAPHHYPQQIYSGPPPPGYMYPPGMMPPPGYPMHHMPPHYQHGQQPPPGYMAAPPHMNGYPPPPPSAQPPMNGQPPAGFTAPLPAQIGVVAAAASAPKGTYSSPYAPKPPPSAASPQHPNQQPSQQPQAQVQQSPHQQQTSQSQPQAQGQTQTQTSPQQGAAAPQTQQQQQLTGNQPPSQGSPSQPVPATAQGPNHKSTTNVQQQQQHLQQPTPPPISIPVSNTGPPQMSETVMRVINTFKENLVNALKETSDNAEAVVDSAVDRVLGVTSQSTVPGNPHEGPIMVALSNMLSQLPGTGIKPMQLPELSVQAQQQQNANQADNGSTHAPLQSSPRSIGAEKNGPVVARPSFAGQGQNRPSVPRPPMMTPGMKRTESASPAPPRPSTASSASPAPQSTVNGASTSVPNATATSTETTQIAGQKRPLDDADDMREFKRLSTSGPPQVKT</sequence>
<feature type="compositionally biased region" description="Low complexity" evidence="4">
    <location>
        <begin position="920"/>
        <end position="994"/>
    </location>
</feature>
<evidence type="ECO:0000313" key="6">
    <source>
        <dbReference type="EMBL" id="RDW91380.1"/>
    </source>
</evidence>
<dbReference type="PRINTS" id="PR00053">
    <property type="entry name" value="FORKHEAD"/>
</dbReference>
<feature type="compositionally biased region" description="Low complexity" evidence="4">
    <location>
        <begin position="1117"/>
        <end position="1127"/>
    </location>
</feature>
<feature type="compositionally biased region" description="Polar residues" evidence="4">
    <location>
        <begin position="1026"/>
        <end position="1035"/>
    </location>
</feature>